<dbReference type="GO" id="GO:0007218">
    <property type="term" value="P:neuropeptide signaling pathway"/>
    <property type="evidence" value="ECO:0007669"/>
    <property type="project" value="UniProtKB-KW"/>
</dbReference>
<dbReference type="EMBL" id="MH835324">
    <property type="protein sequence ID" value="QBL02610.1"/>
    <property type="molecule type" value="mRNA"/>
</dbReference>
<keyword evidence="4 8" id="KW-0297">G-protein coupled receptor</keyword>
<evidence type="ECO:0000256" key="5">
    <source>
        <dbReference type="ARBA" id="ARBA00023136"/>
    </source>
</evidence>
<keyword evidence="5 10" id="KW-0472">Membrane</keyword>
<proteinExistence type="evidence at transcript level"/>
<dbReference type="GO" id="GO:0005886">
    <property type="term" value="C:plasma membrane"/>
    <property type="evidence" value="ECO:0007669"/>
    <property type="project" value="TreeGrafter"/>
</dbReference>
<feature type="transmembrane region" description="Helical" evidence="10">
    <location>
        <begin position="69"/>
        <end position="88"/>
    </location>
</feature>
<feature type="transmembrane region" description="Helical" evidence="10">
    <location>
        <begin position="6"/>
        <end position="23"/>
    </location>
</feature>
<dbReference type="AlphaFoldDB" id="A0A481ZLL4"/>
<evidence type="ECO:0000313" key="12">
    <source>
        <dbReference type="EMBL" id="QBL02610.1"/>
    </source>
</evidence>
<dbReference type="Pfam" id="PF00001">
    <property type="entry name" value="7tm_1"/>
    <property type="match status" value="1"/>
</dbReference>
<evidence type="ECO:0000256" key="4">
    <source>
        <dbReference type="ARBA" id="ARBA00023040"/>
    </source>
</evidence>
<evidence type="ECO:0000256" key="10">
    <source>
        <dbReference type="SAM" id="Phobius"/>
    </source>
</evidence>
<dbReference type="PANTHER" id="PTHR45695:SF9">
    <property type="entry name" value="LEUCOKININ RECEPTOR"/>
    <property type="match status" value="1"/>
</dbReference>
<evidence type="ECO:0000256" key="2">
    <source>
        <dbReference type="ARBA" id="ARBA00022692"/>
    </source>
</evidence>
<dbReference type="InterPro" id="IPR017452">
    <property type="entry name" value="GPCR_Rhodpsn_7TM"/>
</dbReference>
<feature type="domain" description="G-protein coupled receptors family 1 profile" evidence="11">
    <location>
        <begin position="14"/>
        <end position="262"/>
    </location>
</feature>
<dbReference type="Gene3D" id="1.20.1070.10">
    <property type="entry name" value="Rhodopsin 7-helix transmembrane proteins"/>
    <property type="match status" value="1"/>
</dbReference>
<keyword evidence="3 10" id="KW-1133">Transmembrane helix</keyword>
<accession>A0A481ZLL4</accession>
<dbReference type="PANTHER" id="PTHR45695">
    <property type="entry name" value="LEUCOKININ RECEPTOR-RELATED"/>
    <property type="match status" value="1"/>
</dbReference>
<evidence type="ECO:0000256" key="1">
    <source>
        <dbReference type="ARBA" id="ARBA00004141"/>
    </source>
</evidence>
<evidence type="ECO:0000256" key="8">
    <source>
        <dbReference type="RuleBase" id="RU000688"/>
    </source>
</evidence>
<dbReference type="SUPFAM" id="SSF81321">
    <property type="entry name" value="Family A G protein-coupled receptor-like"/>
    <property type="match status" value="1"/>
</dbReference>
<sequence>MPFYIPVTIMCLFGNILVCIIIFRNPRMRTRCFYILMNLAVADMGFALATPLQLLQFANVNPGTAGCKLSIFVIDIFFGAAVLSLAAVSIDRYHGICFNRMTRKEGGRLGNRLIGLIWLGAALIYTPMLVACRKNPNPHELTCDCHSIWPEKYHYVIYACFVVFCTYLLPLVVMVFCYSNILWTIQKSKHEAPALRSGKDNRRNVIKMLIAATVLFMLSWLLYNMLYLLKKFDAISENLLGKLWLFSQVLGFANSACNPFVYCIFSKNFRQGFKDVILCRGKSSSYARRMPKEGTPVSQERFVKSRSNTAKSNLETGYNSSEDTKNIHSINVPSSLESGYLSNVGTSKNR</sequence>
<dbReference type="PROSITE" id="PS50262">
    <property type="entry name" value="G_PROTEIN_RECEP_F1_2"/>
    <property type="match status" value="1"/>
</dbReference>
<reference evidence="12" key="2">
    <citation type="journal article" date="2019" name="BMC Genomics">
        <title>De novo transcriptome assembly of the cubomedusa Tripedalia cystophora, including the analysis of a set of genes involved in peptidergic neurotransmission.</title>
        <authorList>
            <person name="Nielsen S.K."/>
            <person name="Koch T.L."/>
            <person name="Hauser F."/>
            <person name="Garm A."/>
            <person name="Grimmelikhuijzen C.J."/>
        </authorList>
    </citation>
    <scope>NUCLEOTIDE SEQUENCE</scope>
</reference>
<dbReference type="GO" id="GO:0004930">
    <property type="term" value="F:G protein-coupled receptor activity"/>
    <property type="evidence" value="ECO:0007669"/>
    <property type="project" value="UniProtKB-KW"/>
</dbReference>
<keyword evidence="7 8" id="KW-0807">Transducer</keyword>
<keyword evidence="2 8" id="KW-0812">Transmembrane</keyword>
<evidence type="ECO:0000256" key="7">
    <source>
        <dbReference type="ARBA" id="ARBA00023224"/>
    </source>
</evidence>
<feature type="compositionally biased region" description="Polar residues" evidence="9">
    <location>
        <begin position="305"/>
        <end position="326"/>
    </location>
</feature>
<protein>
    <submittedName>
        <fullName evidence="12">Neuropeptide-like GPCR</fullName>
    </submittedName>
</protein>
<feature type="region of interest" description="Disordered" evidence="9">
    <location>
        <begin position="290"/>
        <end position="326"/>
    </location>
</feature>
<evidence type="ECO:0000256" key="9">
    <source>
        <dbReference type="SAM" id="MobiDB-lite"/>
    </source>
</evidence>
<dbReference type="SMART" id="SM01381">
    <property type="entry name" value="7TM_GPCR_Srsx"/>
    <property type="match status" value="1"/>
</dbReference>
<dbReference type="PRINTS" id="PR00237">
    <property type="entry name" value="GPCRRHODOPSN"/>
</dbReference>
<evidence type="ECO:0000256" key="3">
    <source>
        <dbReference type="ARBA" id="ARBA00022989"/>
    </source>
</evidence>
<evidence type="ECO:0000259" key="11">
    <source>
        <dbReference type="PROSITE" id="PS50262"/>
    </source>
</evidence>
<name>A0A481ZLL4_TRICY</name>
<organism evidence="12">
    <name type="scientific">Tripedalia cystophora</name>
    <name type="common">Mangrove box jellyfish</name>
    <dbReference type="NCBI Taxonomy" id="6141"/>
    <lineage>
        <taxon>Eukaryota</taxon>
        <taxon>Metazoa</taxon>
        <taxon>Cnidaria</taxon>
        <taxon>Cubozoa</taxon>
        <taxon>Carybdeida</taxon>
        <taxon>Tripedaliidae</taxon>
        <taxon>Tripedalia</taxon>
    </lineage>
</organism>
<feature type="transmembrane region" description="Helical" evidence="10">
    <location>
        <begin position="156"/>
        <end position="183"/>
    </location>
</feature>
<feature type="transmembrane region" description="Helical" evidence="10">
    <location>
        <begin position="109"/>
        <end position="130"/>
    </location>
</feature>
<evidence type="ECO:0000256" key="6">
    <source>
        <dbReference type="ARBA" id="ARBA00023170"/>
    </source>
</evidence>
<dbReference type="InterPro" id="IPR000276">
    <property type="entry name" value="GPCR_Rhodpsn"/>
</dbReference>
<feature type="transmembrane region" description="Helical" evidence="10">
    <location>
        <begin position="243"/>
        <end position="265"/>
    </location>
</feature>
<keyword evidence="6 8" id="KW-0675">Receptor</keyword>
<comment type="similarity">
    <text evidence="8">Belongs to the G-protein coupled receptor 1 family.</text>
</comment>
<reference evidence="12" key="1">
    <citation type="submission" date="2018-09" db="EMBL/GenBank/DDBJ databases">
        <authorList>
            <person name="Nielsen S.K.D."/>
            <person name="Koch T.L."/>
            <person name="Hauser F."/>
            <person name="Garm A."/>
            <person name="Grimmelikhuijzen C.J.P."/>
        </authorList>
    </citation>
    <scope>NUCLEOTIDE SEQUENCE</scope>
</reference>
<feature type="transmembrane region" description="Helical" evidence="10">
    <location>
        <begin position="204"/>
        <end position="223"/>
    </location>
</feature>
<dbReference type="PROSITE" id="PS00237">
    <property type="entry name" value="G_PROTEIN_RECEP_F1_1"/>
    <property type="match status" value="1"/>
</dbReference>
<comment type="subcellular location">
    <subcellularLocation>
        <location evidence="1">Membrane</location>
        <topology evidence="1">Multi-pass membrane protein</topology>
    </subcellularLocation>
</comment>
<feature type="transmembrane region" description="Helical" evidence="10">
    <location>
        <begin position="35"/>
        <end position="57"/>
    </location>
</feature>
<keyword evidence="12" id="KW-0527">Neuropeptide</keyword>